<evidence type="ECO:0000313" key="2">
    <source>
        <dbReference type="Proteomes" id="UP000230069"/>
    </source>
</evidence>
<dbReference type="AlphaFoldDB" id="A0A2G5DUM9"/>
<evidence type="ECO:0000313" key="1">
    <source>
        <dbReference type="EMBL" id="PIA47146.1"/>
    </source>
</evidence>
<reference evidence="1 2" key="1">
    <citation type="submission" date="2017-09" db="EMBL/GenBank/DDBJ databases">
        <title>WGS assembly of Aquilegia coerulea Goldsmith.</title>
        <authorList>
            <person name="Hodges S."/>
            <person name="Kramer E."/>
            <person name="Nordborg M."/>
            <person name="Tomkins J."/>
            <person name="Borevitz J."/>
            <person name="Derieg N."/>
            <person name="Yan J."/>
            <person name="Mihaltcheva S."/>
            <person name="Hayes R.D."/>
            <person name="Rokhsar D."/>
        </authorList>
    </citation>
    <scope>NUCLEOTIDE SEQUENCE [LARGE SCALE GENOMIC DNA]</scope>
    <source>
        <strain evidence="2">cv. Goldsmith</strain>
    </source>
</reference>
<dbReference type="EMBL" id="KZ305031">
    <property type="protein sequence ID" value="PIA47146.1"/>
    <property type="molecule type" value="Genomic_DNA"/>
</dbReference>
<organism evidence="1 2">
    <name type="scientific">Aquilegia coerulea</name>
    <name type="common">Rocky mountain columbine</name>
    <dbReference type="NCBI Taxonomy" id="218851"/>
    <lineage>
        <taxon>Eukaryota</taxon>
        <taxon>Viridiplantae</taxon>
        <taxon>Streptophyta</taxon>
        <taxon>Embryophyta</taxon>
        <taxon>Tracheophyta</taxon>
        <taxon>Spermatophyta</taxon>
        <taxon>Magnoliopsida</taxon>
        <taxon>Ranunculales</taxon>
        <taxon>Ranunculaceae</taxon>
        <taxon>Thalictroideae</taxon>
        <taxon>Aquilegia</taxon>
    </lineage>
</organism>
<accession>A0A2G5DUM9</accession>
<proteinExistence type="predicted"/>
<dbReference type="Proteomes" id="UP000230069">
    <property type="component" value="Unassembled WGS sequence"/>
</dbReference>
<name>A0A2G5DUM9_AQUCA</name>
<protein>
    <submittedName>
        <fullName evidence="1">Uncharacterized protein</fullName>
    </submittedName>
</protein>
<sequence length="77" mass="8657">MVVNCETQVEVSKAILKGIFCTVSPRRLSSSSRLGNTIPSLSSSIILWSFFDLRGCKSIALWEFEVFLFFCCGSNIW</sequence>
<dbReference type="InParanoid" id="A0A2G5DUM9"/>
<keyword evidence="2" id="KW-1185">Reference proteome</keyword>
<gene>
    <name evidence="1" type="ORF">AQUCO_01400090v1</name>
</gene>